<name>A0ABR3A565_9AGAR</name>
<protein>
    <recommendedName>
        <fullName evidence="4">C2 domain-containing protein</fullName>
    </recommendedName>
</protein>
<organism evidence="2 3">
    <name type="scientific">Marasmius tenuissimus</name>
    <dbReference type="NCBI Taxonomy" id="585030"/>
    <lineage>
        <taxon>Eukaryota</taxon>
        <taxon>Fungi</taxon>
        <taxon>Dikarya</taxon>
        <taxon>Basidiomycota</taxon>
        <taxon>Agaricomycotina</taxon>
        <taxon>Agaricomycetes</taxon>
        <taxon>Agaricomycetidae</taxon>
        <taxon>Agaricales</taxon>
        <taxon>Marasmiineae</taxon>
        <taxon>Marasmiaceae</taxon>
        <taxon>Marasmius</taxon>
    </lineage>
</organism>
<evidence type="ECO:0008006" key="4">
    <source>
        <dbReference type="Google" id="ProtNLM"/>
    </source>
</evidence>
<evidence type="ECO:0000313" key="3">
    <source>
        <dbReference type="Proteomes" id="UP001437256"/>
    </source>
</evidence>
<comment type="caution">
    <text evidence="2">The sequence shown here is derived from an EMBL/GenBank/DDBJ whole genome shotgun (WGS) entry which is preliminary data.</text>
</comment>
<accession>A0ABR3A565</accession>
<gene>
    <name evidence="2" type="ORF">AAF712_004793</name>
</gene>
<dbReference type="EMBL" id="JBBXMP010000020">
    <property type="protein sequence ID" value="KAL0068133.1"/>
    <property type="molecule type" value="Genomic_DNA"/>
</dbReference>
<reference evidence="2 3" key="1">
    <citation type="submission" date="2024-05" db="EMBL/GenBank/DDBJ databases">
        <title>A draft genome resource for the thread blight pathogen Marasmius tenuissimus strain MS-2.</title>
        <authorList>
            <person name="Yulfo-Soto G.E."/>
            <person name="Baruah I.K."/>
            <person name="Amoako-Attah I."/>
            <person name="Bukari Y."/>
            <person name="Meinhardt L.W."/>
            <person name="Bailey B.A."/>
            <person name="Cohen S.P."/>
        </authorList>
    </citation>
    <scope>NUCLEOTIDE SEQUENCE [LARGE SCALE GENOMIC DNA]</scope>
    <source>
        <strain evidence="2 3">MS-2</strain>
    </source>
</reference>
<feature type="compositionally biased region" description="Basic and acidic residues" evidence="1">
    <location>
        <begin position="272"/>
        <end position="284"/>
    </location>
</feature>
<sequence length="284" mass="29593">MVLVSLGWTAREGNVLSSLSGCGRIELVEVCVIADSSGSPWKNTHFTGPRHLGNDIAFAAGTSDAYESPLGGKSPVFLDSMRIILRSRTRVKIELWDKSVIAGRTKGVPDWAFVLSKQGRVVGNLRISQDILASSRGSKASGVFLAQLKAKAGLNISRPVPTVASDLPILNLTKLLVTAEQASGGGGSAGSDSADKSEPASCALPGVQRSALSTSDIIKAQVATLPNAEANPGSAQAGQPSNTSNSIGDRIFVLSTNPTKMPLDSGASDNAVQEHRRLLDEFSS</sequence>
<evidence type="ECO:0000256" key="1">
    <source>
        <dbReference type="SAM" id="MobiDB-lite"/>
    </source>
</evidence>
<proteinExistence type="predicted"/>
<evidence type="ECO:0000313" key="2">
    <source>
        <dbReference type="EMBL" id="KAL0068133.1"/>
    </source>
</evidence>
<keyword evidence="3" id="KW-1185">Reference proteome</keyword>
<feature type="compositionally biased region" description="Polar residues" evidence="1">
    <location>
        <begin position="233"/>
        <end position="247"/>
    </location>
</feature>
<dbReference type="Proteomes" id="UP001437256">
    <property type="component" value="Unassembled WGS sequence"/>
</dbReference>
<feature type="region of interest" description="Disordered" evidence="1">
    <location>
        <begin position="229"/>
        <end position="284"/>
    </location>
</feature>